<dbReference type="GO" id="GO:0003677">
    <property type="term" value="F:DNA binding"/>
    <property type="evidence" value="ECO:0007669"/>
    <property type="project" value="InterPro"/>
</dbReference>
<dbReference type="CDD" id="cd00093">
    <property type="entry name" value="HTH_XRE"/>
    <property type="match status" value="1"/>
</dbReference>
<dbReference type="EMBL" id="AP019736">
    <property type="protein sequence ID" value="BBL05810.1"/>
    <property type="molecule type" value="Genomic_DNA"/>
</dbReference>
<dbReference type="OrthoDB" id="1004923at2"/>
<dbReference type="RefSeq" id="WP_141427684.1">
    <property type="nucleotide sequence ID" value="NZ_AP019736.1"/>
</dbReference>
<dbReference type="Proteomes" id="UP000319374">
    <property type="component" value="Chromosome"/>
</dbReference>
<protein>
    <recommendedName>
        <fullName evidence="3">Transcriptional regulator</fullName>
    </recommendedName>
</protein>
<dbReference type="KEGG" id="ada:A5CPEGH6_04480"/>
<dbReference type="InterPro" id="IPR001387">
    <property type="entry name" value="Cro/C1-type_HTH"/>
</dbReference>
<reference evidence="2" key="1">
    <citation type="submission" date="2019-06" db="EMBL/GenBank/DDBJ databases">
        <title>Alistipes onderdonkii subsp. vulgaris subsp. nov., Alistipes dispar sp. nov. and Alistipes communis sp. nov., isolated from human faeces, and creation of Alistipes onderdonkii subsp. onderdonkii subsp. nov.</title>
        <authorList>
            <person name="Sakamoto M."/>
            <person name="Ikeyama N."/>
            <person name="Ogata Y."/>
            <person name="Suda W."/>
            <person name="Iino T."/>
            <person name="Hattori M."/>
            <person name="Ohkuma M."/>
        </authorList>
    </citation>
    <scope>NUCLEOTIDE SEQUENCE [LARGE SCALE GENOMIC DNA]</scope>
    <source>
        <strain evidence="2">5CPEGH6</strain>
    </source>
</reference>
<sequence>MKHETSPEKRLAEWERLAEIIRRSGLSINAFALRIGLPRGENLYRIRRGANGISRDLAERIHARYPQYSIRWLLSGDEQE</sequence>
<gene>
    <name evidence="1" type="ORF">A5CPEGH6_04480</name>
</gene>
<keyword evidence="2" id="KW-1185">Reference proteome</keyword>
<organism evidence="1 2">
    <name type="scientific">Alistipes dispar</name>
    <dbReference type="NCBI Taxonomy" id="2585119"/>
    <lineage>
        <taxon>Bacteria</taxon>
        <taxon>Pseudomonadati</taxon>
        <taxon>Bacteroidota</taxon>
        <taxon>Bacteroidia</taxon>
        <taxon>Bacteroidales</taxon>
        <taxon>Rikenellaceae</taxon>
        <taxon>Alistipes</taxon>
    </lineage>
</organism>
<dbReference type="AlphaFoldDB" id="A0A4Y1WXY4"/>
<dbReference type="SUPFAM" id="SSF47413">
    <property type="entry name" value="lambda repressor-like DNA-binding domains"/>
    <property type="match status" value="1"/>
</dbReference>
<evidence type="ECO:0000313" key="2">
    <source>
        <dbReference type="Proteomes" id="UP000319374"/>
    </source>
</evidence>
<dbReference type="InterPro" id="IPR010982">
    <property type="entry name" value="Lambda_DNA-bd_dom_sf"/>
</dbReference>
<accession>A0A4Y1WXY4</accession>
<name>A0A4Y1WXY4_9BACT</name>
<proteinExistence type="predicted"/>
<evidence type="ECO:0000313" key="1">
    <source>
        <dbReference type="EMBL" id="BBL05810.1"/>
    </source>
</evidence>
<evidence type="ECO:0008006" key="3">
    <source>
        <dbReference type="Google" id="ProtNLM"/>
    </source>
</evidence>
<dbReference type="GeneID" id="98672419"/>